<feature type="domain" description="Amidohydrolase-related" evidence="9">
    <location>
        <begin position="68"/>
        <end position="406"/>
    </location>
</feature>
<evidence type="ECO:0000256" key="8">
    <source>
        <dbReference type="NCBIfam" id="TIGR01224"/>
    </source>
</evidence>
<sequence length="409" mass="44620">MKIIGPFAQIVTMAGLPIKGSLKDEQLQILEQGGVLIKGEYIVAVDTFNNLRRAYPDVVIEETDSVLTLIPGFVDCHTHICYAGNRARDYAMRVAGKSYLEIAQAGGGIWESVQHCRSSTEQVLVDGIVRRSTEALSRGTTTMEVKSGYGLNNENELKMLRAIKQADKLIPVDLIPTCLAAHTLPLDFDGSRDEYLNNIVTQLLPIIEQEKLSARFDIFIEQSAFSPLEAKEFLKKVKAKGFEITIHADQFTPGGVPIAVMLGARSADHLEHSGEKEISLLAQSNTVAVCLPGASLGLGIPFSPARKLLDEGAGLAIASDWNPGSAPMGQLLTQASILGTFEKLTMAETLAGLTYRAAYALNLLNRGRIADQQLADMQAYSTSDYREILYYQGSMKSSKVWKNGKLILQ</sequence>
<evidence type="ECO:0000313" key="12">
    <source>
        <dbReference type="Proteomes" id="UP001589774"/>
    </source>
</evidence>
<evidence type="ECO:0000256" key="4">
    <source>
        <dbReference type="ARBA" id="ARBA00022801"/>
    </source>
</evidence>
<accession>A0ABV6HK73</accession>
<reference evidence="11 12" key="1">
    <citation type="submission" date="2024-09" db="EMBL/GenBank/DDBJ databases">
        <authorList>
            <person name="Sun Q."/>
            <person name="Mori K."/>
        </authorList>
    </citation>
    <scope>NUCLEOTIDE SEQUENCE [LARGE SCALE GENOMIC DNA]</scope>
    <source>
        <strain evidence="11 12">CCM 7765</strain>
    </source>
</reference>
<evidence type="ECO:0000256" key="5">
    <source>
        <dbReference type="ARBA" id="ARBA00022808"/>
    </source>
</evidence>
<keyword evidence="5" id="KW-0369">Histidine metabolism</keyword>
<evidence type="ECO:0000256" key="3">
    <source>
        <dbReference type="ARBA" id="ARBA00022723"/>
    </source>
</evidence>
<evidence type="ECO:0000256" key="6">
    <source>
        <dbReference type="ARBA" id="ARBA00022833"/>
    </source>
</evidence>
<dbReference type="EMBL" id="JBHLWO010000002">
    <property type="protein sequence ID" value="MFC0319121.1"/>
    <property type="molecule type" value="Genomic_DNA"/>
</dbReference>
<dbReference type="Gene3D" id="2.30.40.10">
    <property type="entry name" value="Urease, subunit C, domain 1"/>
    <property type="match status" value="1"/>
</dbReference>
<keyword evidence="3" id="KW-0479">Metal-binding</keyword>
<dbReference type="Gene3D" id="3.20.20.140">
    <property type="entry name" value="Metal-dependent hydrolases"/>
    <property type="match status" value="1"/>
</dbReference>
<gene>
    <name evidence="11" type="primary">hutI</name>
    <name evidence="11" type="ORF">ACFFI0_12425</name>
</gene>
<dbReference type="NCBIfam" id="TIGR01224">
    <property type="entry name" value="hutI"/>
    <property type="match status" value="1"/>
</dbReference>
<dbReference type="PANTHER" id="PTHR42752:SF1">
    <property type="entry name" value="IMIDAZOLONEPROPIONASE-RELATED"/>
    <property type="match status" value="1"/>
</dbReference>
<evidence type="ECO:0000313" key="11">
    <source>
        <dbReference type="EMBL" id="MFC0319121.1"/>
    </source>
</evidence>
<dbReference type="InterPro" id="IPR011059">
    <property type="entry name" value="Metal-dep_hydrolase_composite"/>
</dbReference>
<evidence type="ECO:0000256" key="2">
    <source>
        <dbReference type="ARBA" id="ARBA00012864"/>
    </source>
</evidence>
<evidence type="ECO:0000259" key="9">
    <source>
        <dbReference type="Pfam" id="PF01979"/>
    </source>
</evidence>
<dbReference type="EC" id="3.5.2.7" evidence="2 8"/>
<feature type="domain" description="Aminodeoxyfutalosine deaminase/Imidazolonepropionase-like composite" evidence="10">
    <location>
        <begin position="33"/>
        <end position="57"/>
    </location>
</feature>
<dbReference type="InterPro" id="IPR006680">
    <property type="entry name" value="Amidohydro-rel"/>
</dbReference>
<dbReference type="InterPro" id="IPR054418">
    <property type="entry name" value="MQNX/HUTI_composite_N"/>
</dbReference>
<keyword evidence="4 11" id="KW-0378">Hydrolase</keyword>
<protein>
    <recommendedName>
        <fullName evidence="2 8">Imidazolonepropionase</fullName>
        <ecNumber evidence="2 8">3.5.2.7</ecNumber>
    </recommendedName>
</protein>
<dbReference type="SUPFAM" id="SSF51338">
    <property type="entry name" value="Composite domain of metallo-dependent hydrolases"/>
    <property type="match status" value="1"/>
</dbReference>
<dbReference type="GO" id="GO:0050480">
    <property type="term" value="F:imidazolonepropionase activity"/>
    <property type="evidence" value="ECO:0007669"/>
    <property type="project" value="UniProtKB-EC"/>
</dbReference>
<dbReference type="RefSeq" id="WP_130857823.1">
    <property type="nucleotide sequence ID" value="NZ_JBHLWO010000002.1"/>
</dbReference>
<keyword evidence="7" id="KW-0408">Iron</keyword>
<dbReference type="Pfam" id="PF22039">
    <property type="entry name" value="HUTI_composite_bact"/>
    <property type="match status" value="1"/>
</dbReference>
<dbReference type="InterPro" id="IPR005920">
    <property type="entry name" value="HutI"/>
</dbReference>
<keyword evidence="6" id="KW-0862">Zinc</keyword>
<dbReference type="Pfam" id="PF01979">
    <property type="entry name" value="Amidohydro_1"/>
    <property type="match status" value="1"/>
</dbReference>
<evidence type="ECO:0000256" key="7">
    <source>
        <dbReference type="ARBA" id="ARBA00023004"/>
    </source>
</evidence>
<evidence type="ECO:0000256" key="1">
    <source>
        <dbReference type="ARBA" id="ARBA00005023"/>
    </source>
</evidence>
<comment type="pathway">
    <text evidence="1">Amino-acid degradation.</text>
</comment>
<dbReference type="SUPFAM" id="SSF51556">
    <property type="entry name" value="Metallo-dependent hydrolases"/>
    <property type="match status" value="1"/>
</dbReference>
<dbReference type="InterPro" id="IPR032466">
    <property type="entry name" value="Metal_Hydrolase"/>
</dbReference>
<dbReference type="Proteomes" id="UP001589774">
    <property type="component" value="Unassembled WGS sequence"/>
</dbReference>
<comment type="caution">
    <text evidence="11">The sequence shown here is derived from an EMBL/GenBank/DDBJ whole genome shotgun (WGS) entry which is preliminary data.</text>
</comment>
<proteinExistence type="predicted"/>
<keyword evidence="12" id="KW-1185">Reference proteome</keyword>
<organism evidence="11 12">
    <name type="scientific">Olivibacter oleidegradans</name>
    <dbReference type="NCBI Taxonomy" id="760123"/>
    <lineage>
        <taxon>Bacteria</taxon>
        <taxon>Pseudomonadati</taxon>
        <taxon>Bacteroidota</taxon>
        <taxon>Sphingobacteriia</taxon>
        <taxon>Sphingobacteriales</taxon>
        <taxon>Sphingobacteriaceae</taxon>
        <taxon>Olivibacter</taxon>
    </lineage>
</organism>
<name>A0ABV6HK73_9SPHI</name>
<dbReference type="PANTHER" id="PTHR42752">
    <property type="entry name" value="IMIDAZOLONEPROPIONASE"/>
    <property type="match status" value="1"/>
</dbReference>
<evidence type="ECO:0000259" key="10">
    <source>
        <dbReference type="Pfam" id="PF22039"/>
    </source>
</evidence>